<dbReference type="KEGG" id="hai:109375866"/>
<feature type="compositionally biased region" description="Basic and acidic residues" evidence="1">
    <location>
        <begin position="93"/>
        <end position="102"/>
    </location>
</feature>
<proteinExistence type="predicted"/>
<feature type="transmembrane region" description="Helical" evidence="2">
    <location>
        <begin position="16"/>
        <end position="36"/>
    </location>
</feature>
<sequence>MSTPYYAKPGDNSEEAALGLACVVSISVICNSRLLYGNLDLTGQKQVFKAENNPWVTPIADQFQLGVSHVFEYIRSETYKYLYGRHMQANPEPPKKNNDKSKKISRKPLTAKNK</sequence>
<protein>
    <submittedName>
        <fullName evidence="4">Ras suppressor protein 1-like</fullName>
    </submittedName>
</protein>
<dbReference type="AlphaFoldDB" id="A0A8B7QF25"/>
<keyword evidence="3" id="KW-1185">Reference proteome</keyword>
<evidence type="ECO:0000256" key="2">
    <source>
        <dbReference type="SAM" id="Phobius"/>
    </source>
</evidence>
<feature type="region of interest" description="Disordered" evidence="1">
    <location>
        <begin position="86"/>
        <end position="114"/>
    </location>
</feature>
<dbReference type="GeneID" id="109375866"/>
<accession>A0A8B7QF25</accession>
<evidence type="ECO:0000256" key="1">
    <source>
        <dbReference type="SAM" id="MobiDB-lite"/>
    </source>
</evidence>
<dbReference type="OrthoDB" id="676979at2759"/>
<gene>
    <name evidence="4" type="primary">LOC109375866</name>
</gene>
<keyword evidence="2" id="KW-0812">Transmembrane</keyword>
<organism evidence="3 4">
    <name type="scientific">Hipposideros armiger</name>
    <name type="common">Great Himalayan leaf-nosed bat</name>
    <dbReference type="NCBI Taxonomy" id="186990"/>
    <lineage>
        <taxon>Eukaryota</taxon>
        <taxon>Metazoa</taxon>
        <taxon>Chordata</taxon>
        <taxon>Craniata</taxon>
        <taxon>Vertebrata</taxon>
        <taxon>Euteleostomi</taxon>
        <taxon>Mammalia</taxon>
        <taxon>Eutheria</taxon>
        <taxon>Laurasiatheria</taxon>
        <taxon>Chiroptera</taxon>
        <taxon>Yinpterochiroptera</taxon>
        <taxon>Rhinolophoidea</taxon>
        <taxon>Hipposideridae</taxon>
        <taxon>Hipposideros</taxon>
    </lineage>
</organism>
<dbReference type="Proteomes" id="UP000694851">
    <property type="component" value="Unplaced"/>
</dbReference>
<keyword evidence="2" id="KW-0472">Membrane</keyword>
<evidence type="ECO:0000313" key="4">
    <source>
        <dbReference type="RefSeq" id="XP_019486925.1"/>
    </source>
</evidence>
<reference evidence="4" key="1">
    <citation type="submission" date="2025-08" db="UniProtKB">
        <authorList>
            <consortium name="RefSeq"/>
        </authorList>
    </citation>
    <scope>IDENTIFICATION</scope>
    <source>
        <tissue evidence="4">Muscle</tissue>
    </source>
</reference>
<keyword evidence="2" id="KW-1133">Transmembrane helix</keyword>
<evidence type="ECO:0000313" key="3">
    <source>
        <dbReference type="Proteomes" id="UP000694851"/>
    </source>
</evidence>
<dbReference type="RefSeq" id="XP_019486925.1">
    <property type="nucleotide sequence ID" value="XM_019631380.1"/>
</dbReference>
<name>A0A8B7QF25_HIPAR</name>